<dbReference type="RefSeq" id="WP_141345220.1">
    <property type="nucleotide sequence ID" value="NZ_BJLF01000007.1"/>
</dbReference>
<evidence type="ECO:0000313" key="2">
    <source>
        <dbReference type="EMBL" id="GEA50873.1"/>
    </source>
</evidence>
<protein>
    <submittedName>
        <fullName evidence="2">Uncharacterized protein</fullName>
    </submittedName>
</protein>
<feature type="transmembrane region" description="Helical" evidence="1">
    <location>
        <begin position="12"/>
        <end position="30"/>
    </location>
</feature>
<reference evidence="2 3" key="1">
    <citation type="submission" date="2019-06" db="EMBL/GenBank/DDBJ databases">
        <title>Whole genome shotgun sequence of Vibrio inusitatus NBRC 102082.</title>
        <authorList>
            <person name="Hosoyama A."/>
            <person name="Uohara A."/>
            <person name="Ohji S."/>
            <person name="Ichikawa N."/>
        </authorList>
    </citation>
    <scope>NUCLEOTIDE SEQUENCE [LARGE SCALE GENOMIC DNA]</scope>
    <source>
        <strain evidence="2 3">NBRC 102082</strain>
    </source>
</reference>
<dbReference type="OrthoDB" id="5917376at2"/>
<dbReference type="Proteomes" id="UP000318717">
    <property type="component" value="Unassembled WGS sequence"/>
</dbReference>
<dbReference type="EMBL" id="BJLF01000007">
    <property type="protein sequence ID" value="GEA50873.1"/>
    <property type="molecule type" value="Genomic_DNA"/>
</dbReference>
<evidence type="ECO:0000313" key="3">
    <source>
        <dbReference type="Proteomes" id="UP000318717"/>
    </source>
</evidence>
<dbReference type="AlphaFoldDB" id="A0A4Y3HUN6"/>
<keyword evidence="1" id="KW-1133">Transmembrane helix</keyword>
<proteinExistence type="predicted"/>
<gene>
    <name evidence="2" type="ORF">VIN01S_16770</name>
</gene>
<accession>A0A4Y3HUN6</accession>
<name>A0A4Y3HUN6_9VIBR</name>
<organism evidence="2 3">
    <name type="scientific">Vibrio inusitatus NBRC 102082</name>
    <dbReference type="NCBI Taxonomy" id="1219070"/>
    <lineage>
        <taxon>Bacteria</taxon>
        <taxon>Pseudomonadati</taxon>
        <taxon>Pseudomonadota</taxon>
        <taxon>Gammaproteobacteria</taxon>
        <taxon>Vibrionales</taxon>
        <taxon>Vibrionaceae</taxon>
        <taxon>Vibrio</taxon>
    </lineage>
</organism>
<keyword evidence="1" id="KW-0812">Transmembrane</keyword>
<sequence length="122" mass="14121">MAAEKLTKGRLIQIIVTFTVLIVAFTWRTFEHSDNKSVNETSCIAVNSCRFEFNRNDYLLELDTEKGAFRVIRTSKLENDDFVEFKGESHHISEFISLASSRQFSFTMINGEQILQVYVNDK</sequence>
<keyword evidence="3" id="KW-1185">Reference proteome</keyword>
<evidence type="ECO:0000256" key="1">
    <source>
        <dbReference type="SAM" id="Phobius"/>
    </source>
</evidence>
<comment type="caution">
    <text evidence="2">The sequence shown here is derived from an EMBL/GenBank/DDBJ whole genome shotgun (WGS) entry which is preliminary data.</text>
</comment>
<keyword evidence="1" id="KW-0472">Membrane</keyword>